<dbReference type="AlphaFoldDB" id="A0A068NQT6"/>
<organism evidence="1 2">
    <name type="scientific">Fimbriimonas ginsengisoli Gsoil 348</name>
    <dbReference type="NCBI Taxonomy" id="661478"/>
    <lineage>
        <taxon>Bacteria</taxon>
        <taxon>Bacillati</taxon>
        <taxon>Armatimonadota</taxon>
        <taxon>Fimbriimonadia</taxon>
        <taxon>Fimbriimonadales</taxon>
        <taxon>Fimbriimonadaceae</taxon>
        <taxon>Fimbriimonas</taxon>
    </lineage>
</organism>
<dbReference type="OrthoDB" id="8688621at2"/>
<keyword evidence="2" id="KW-1185">Reference proteome</keyword>
<sequence length="93" mass="10727">MYVRVVEKFCKQYVSKESGAERGFDPSKTYKVHKIESYSDTGAGYVVLVNDEQEIWWVDNRHVRVTSEEEFPRGRAAELDLPIRVPQSGPYTA</sequence>
<dbReference type="EMBL" id="CP007139">
    <property type="protein sequence ID" value="AIE85080.1"/>
    <property type="molecule type" value="Genomic_DNA"/>
</dbReference>
<name>A0A068NQT6_FIMGI</name>
<dbReference type="HOGENOM" id="CLU_2395377_0_0_0"/>
<evidence type="ECO:0000313" key="2">
    <source>
        <dbReference type="Proteomes" id="UP000027982"/>
    </source>
</evidence>
<dbReference type="Proteomes" id="UP000027982">
    <property type="component" value="Chromosome"/>
</dbReference>
<dbReference type="KEGG" id="fgi:OP10G_1712"/>
<proteinExistence type="predicted"/>
<gene>
    <name evidence="1" type="ORF">OP10G_1712</name>
</gene>
<evidence type="ECO:0000313" key="1">
    <source>
        <dbReference type="EMBL" id="AIE85080.1"/>
    </source>
</evidence>
<reference evidence="1 2" key="1">
    <citation type="journal article" date="2014" name="PLoS ONE">
        <title>The first complete genome sequence of the class fimbriimonadia in the phylum armatimonadetes.</title>
        <authorList>
            <person name="Hu Z.Y."/>
            <person name="Wang Y.Z."/>
            <person name="Im W.T."/>
            <person name="Wang S.Y."/>
            <person name="Zhao G.P."/>
            <person name="Zheng H.J."/>
            <person name="Quan Z.X."/>
        </authorList>
    </citation>
    <scope>NUCLEOTIDE SEQUENCE [LARGE SCALE GENOMIC DNA]</scope>
    <source>
        <strain evidence="1">Gsoil 348</strain>
    </source>
</reference>
<dbReference type="RefSeq" id="WP_025226324.1">
    <property type="nucleotide sequence ID" value="NZ_CP007139.1"/>
</dbReference>
<accession>A0A068NQT6</accession>
<protein>
    <submittedName>
        <fullName evidence="1">Uncharacterized protein</fullName>
    </submittedName>
</protein>